<comment type="caution">
    <text evidence="3">The sequence shown here is derived from an EMBL/GenBank/DDBJ whole genome shotgun (WGS) entry which is preliminary data.</text>
</comment>
<feature type="domain" description="PPM-type phosphatase" evidence="2">
    <location>
        <begin position="59"/>
        <end position="311"/>
    </location>
</feature>
<dbReference type="Pfam" id="PF13672">
    <property type="entry name" value="PP2C_2"/>
    <property type="match status" value="1"/>
</dbReference>
<feature type="compositionally biased region" description="Basic and acidic residues" evidence="1">
    <location>
        <begin position="1"/>
        <end position="12"/>
    </location>
</feature>
<dbReference type="OrthoDB" id="152713at2"/>
<dbReference type="InterPro" id="IPR001932">
    <property type="entry name" value="PPM-type_phosphatase-like_dom"/>
</dbReference>
<reference evidence="3 4" key="1">
    <citation type="submission" date="2016-04" db="EMBL/GenBank/DDBJ databases">
        <title>Chloroflexus islandicus sp. nov., a thermophilic filamentous anoxygenic phototrophic bacterium from geyser Strokkur (Iceland).</title>
        <authorList>
            <person name="Gaisin V.A."/>
            <person name="Kalashnikov A.M."/>
            <person name="Sukhacheva M.V."/>
            <person name="Grouzdev D.S."/>
            <person name="Ivanov T.M."/>
            <person name="Kuznetsov B."/>
            <person name="Gorlenko V.M."/>
        </authorList>
    </citation>
    <scope>NUCLEOTIDE SEQUENCE [LARGE SCALE GENOMIC DNA]</scope>
    <source>
        <strain evidence="4">isl-2</strain>
    </source>
</reference>
<dbReference type="CDD" id="cd00143">
    <property type="entry name" value="PP2Cc"/>
    <property type="match status" value="1"/>
</dbReference>
<sequence length="318" mass="34308">MPDETVPAHDDTPTEPLHPAASPPERLAPMGLTPPEEDGTRQIGHDYQPALTLRRSAQGFAAAALRDIGRVRETNQDCALAMIMTLPREGSDVPVGLFIVADGMGGHQGGEVASRLAVQTVLTSVLERLVLPVIEDGLLEALQPLMIESVQEANAAIWREAQALGSDMGTTCTAALVIGHGLYVAHVGDSRCYVYEPGGLRQLTTDHSTVGRLIALGQLDPDEAREHPLRNQLYRTVGQQPQVAVDFVYHQLNNCSHIVLCSDGLWSMVEEKAIERALQHSPWPHDVCRELIALANLAGGDDNISAVVVSLPLDEGQR</sequence>
<dbReference type="PANTHER" id="PTHR13832">
    <property type="entry name" value="PROTEIN PHOSPHATASE 2C"/>
    <property type="match status" value="1"/>
</dbReference>
<keyword evidence="4" id="KW-1185">Reference proteome</keyword>
<protein>
    <submittedName>
        <fullName evidence="3">Protein phosphatase</fullName>
    </submittedName>
</protein>
<evidence type="ECO:0000259" key="2">
    <source>
        <dbReference type="PROSITE" id="PS51746"/>
    </source>
</evidence>
<feature type="region of interest" description="Disordered" evidence="1">
    <location>
        <begin position="1"/>
        <end position="43"/>
    </location>
</feature>
<dbReference type="PANTHER" id="PTHR13832:SF827">
    <property type="entry name" value="PROTEIN PHOSPHATASE 1L"/>
    <property type="match status" value="1"/>
</dbReference>
<dbReference type="FunFam" id="3.60.40.10:FF:000190">
    <property type="entry name" value="Protein serine/threonine phosphatase"/>
    <property type="match status" value="1"/>
</dbReference>
<evidence type="ECO:0000256" key="1">
    <source>
        <dbReference type="SAM" id="MobiDB-lite"/>
    </source>
</evidence>
<dbReference type="SUPFAM" id="SSF81606">
    <property type="entry name" value="PP2C-like"/>
    <property type="match status" value="1"/>
</dbReference>
<dbReference type="PROSITE" id="PS51746">
    <property type="entry name" value="PPM_2"/>
    <property type="match status" value="1"/>
</dbReference>
<evidence type="ECO:0000313" key="3">
    <source>
        <dbReference type="EMBL" id="OAN44934.1"/>
    </source>
</evidence>
<dbReference type="InterPro" id="IPR036457">
    <property type="entry name" value="PPM-type-like_dom_sf"/>
</dbReference>
<dbReference type="SMART" id="SM00332">
    <property type="entry name" value="PP2Cc"/>
    <property type="match status" value="1"/>
</dbReference>
<dbReference type="AlphaFoldDB" id="A0A178MAN6"/>
<dbReference type="SMART" id="SM00331">
    <property type="entry name" value="PP2C_SIG"/>
    <property type="match status" value="1"/>
</dbReference>
<dbReference type="Gene3D" id="3.60.40.10">
    <property type="entry name" value="PPM-type phosphatase domain"/>
    <property type="match status" value="1"/>
</dbReference>
<name>A0A178MAN6_9CHLR</name>
<proteinExistence type="predicted"/>
<organism evidence="3 4">
    <name type="scientific">Chloroflexus islandicus</name>
    <dbReference type="NCBI Taxonomy" id="1707952"/>
    <lineage>
        <taxon>Bacteria</taxon>
        <taxon>Bacillati</taxon>
        <taxon>Chloroflexota</taxon>
        <taxon>Chloroflexia</taxon>
        <taxon>Chloroflexales</taxon>
        <taxon>Chloroflexineae</taxon>
        <taxon>Chloroflexaceae</taxon>
        <taxon>Chloroflexus</taxon>
    </lineage>
</organism>
<dbReference type="EMBL" id="LWQS01000061">
    <property type="protein sequence ID" value="OAN44934.1"/>
    <property type="molecule type" value="Genomic_DNA"/>
</dbReference>
<accession>A0A178MAN6</accession>
<dbReference type="STRING" id="1707952.A6A03_15815"/>
<evidence type="ECO:0000313" key="4">
    <source>
        <dbReference type="Proteomes" id="UP000078287"/>
    </source>
</evidence>
<dbReference type="GO" id="GO:0004722">
    <property type="term" value="F:protein serine/threonine phosphatase activity"/>
    <property type="evidence" value="ECO:0007669"/>
    <property type="project" value="InterPro"/>
</dbReference>
<gene>
    <name evidence="3" type="ORF">A6A03_15815</name>
</gene>
<dbReference type="RefSeq" id="WP_066788694.1">
    <property type="nucleotide sequence ID" value="NZ_LWQS01000061.1"/>
</dbReference>
<dbReference type="Proteomes" id="UP000078287">
    <property type="component" value="Unassembled WGS sequence"/>
</dbReference>
<dbReference type="InterPro" id="IPR015655">
    <property type="entry name" value="PP2C"/>
</dbReference>